<keyword evidence="3" id="KW-1185">Reference proteome</keyword>
<dbReference type="Gene3D" id="3.30.70.100">
    <property type="match status" value="1"/>
</dbReference>
<reference evidence="2 3" key="1">
    <citation type="submission" date="2019-05" db="EMBL/GenBank/DDBJ databases">
        <title>Nakamurella sp. N5BH11, whole genome shotgun sequence.</title>
        <authorList>
            <person name="Tuo L."/>
        </authorList>
    </citation>
    <scope>NUCLEOTIDE SEQUENCE [LARGE SCALE GENOMIC DNA]</scope>
    <source>
        <strain evidence="2 3">N5BH11</strain>
    </source>
</reference>
<protein>
    <submittedName>
        <fullName evidence="2">Dabb family protein</fullName>
    </submittedName>
</protein>
<name>A0A4U6QKR5_9ACTN</name>
<dbReference type="AlphaFoldDB" id="A0A4U6QKR5"/>
<evidence type="ECO:0000313" key="2">
    <source>
        <dbReference type="EMBL" id="TKV61084.1"/>
    </source>
</evidence>
<feature type="domain" description="Stress-response A/B barrel" evidence="1">
    <location>
        <begin position="2"/>
        <end position="95"/>
    </location>
</feature>
<dbReference type="PROSITE" id="PS51502">
    <property type="entry name" value="S_R_A_B_BARREL"/>
    <property type="match status" value="1"/>
</dbReference>
<evidence type="ECO:0000313" key="3">
    <source>
        <dbReference type="Proteomes" id="UP000306985"/>
    </source>
</evidence>
<organism evidence="2 3">
    <name type="scientific">Nakamurella flava</name>
    <dbReference type="NCBI Taxonomy" id="2576308"/>
    <lineage>
        <taxon>Bacteria</taxon>
        <taxon>Bacillati</taxon>
        <taxon>Actinomycetota</taxon>
        <taxon>Actinomycetes</taxon>
        <taxon>Nakamurellales</taxon>
        <taxon>Nakamurellaceae</taxon>
        <taxon>Nakamurella</taxon>
    </lineage>
</organism>
<sequence length="107" mass="11289">MIAHLVAFTFKPEVTDEQISGLTAALTALGAELPSVKAYLAGPNLHLRPQGADYGVLAVVEDQAGLDAYLDSPQHKQAFTDYLGPMTQSRSAVQIPFSADVFAALTG</sequence>
<dbReference type="OrthoDB" id="6637496at2"/>
<proteinExistence type="predicted"/>
<accession>A0A4U6QKR5</accession>
<dbReference type="Proteomes" id="UP000306985">
    <property type="component" value="Unassembled WGS sequence"/>
</dbReference>
<dbReference type="InterPro" id="IPR013097">
    <property type="entry name" value="Dabb"/>
</dbReference>
<comment type="caution">
    <text evidence="2">The sequence shown here is derived from an EMBL/GenBank/DDBJ whole genome shotgun (WGS) entry which is preliminary data.</text>
</comment>
<dbReference type="SMART" id="SM00886">
    <property type="entry name" value="Dabb"/>
    <property type="match status" value="1"/>
</dbReference>
<dbReference type="SUPFAM" id="SSF54909">
    <property type="entry name" value="Dimeric alpha+beta barrel"/>
    <property type="match status" value="1"/>
</dbReference>
<dbReference type="EMBL" id="SZZH01000001">
    <property type="protein sequence ID" value="TKV61084.1"/>
    <property type="molecule type" value="Genomic_DNA"/>
</dbReference>
<dbReference type="InterPro" id="IPR011008">
    <property type="entry name" value="Dimeric_a/b-barrel"/>
</dbReference>
<evidence type="ECO:0000259" key="1">
    <source>
        <dbReference type="PROSITE" id="PS51502"/>
    </source>
</evidence>
<gene>
    <name evidence="2" type="ORF">FDO65_05405</name>
</gene>
<dbReference type="RefSeq" id="WP_137448387.1">
    <property type="nucleotide sequence ID" value="NZ_SZZH01000001.1"/>
</dbReference>
<dbReference type="Pfam" id="PF07876">
    <property type="entry name" value="Dabb"/>
    <property type="match status" value="1"/>
</dbReference>